<keyword evidence="9" id="KW-1185">Reference proteome</keyword>
<gene>
    <name evidence="8" type="ORF">GAYE_SCF01G1939</name>
</gene>
<dbReference type="Pfam" id="PF03798">
    <property type="entry name" value="TRAM_LAG1_CLN8"/>
    <property type="match status" value="1"/>
</dbReference>
<evidence type="ECO:0000256" key="1">
    <source>
        <dbReference type="ARBA" id="ARBA00004141"/>
    </source>
</evidence>
<evidence type="ECO:0000256" key="5">
    <source>
        <dbReference type="PROSITE-ProRule" id="PRU00205"/>
    </source>
</evidence>
<feature type="transmembrane region" description="Helical" evidence="6">
    <location>
        <begin position="157"/>
        <end position="176"/>
    </location>
</feature>
<proteinExistence type="predicted"/>
<dbReference type="SMART" id="SM00724">
    <property type="entry name" value="TLC"/>
    <property type="match status" value="1"/>
</dbReference>
<feature type="transmembrane region" description="Helical" evidence="6">
    <location>
        <begin position="212"/>
        <end position="230"/>
    </location>
</feature>
<feature type="transmembrane region" description="Helical" evidence="6">
    <location>
        <begin position="182"/>
        <end position="200"/>
    </location>
</feature>
<evidence type="ECO:0000259" key="7">
    <source>
        <dbReference type="PROSITE" id="PS50922"/>
    </source>
</evidence>
<comment type="subcellular location">
    <subcellularLocation>
        <location evidence="1">Membrane</location>
        <topology evidence="1">Multi-pass membrane protein</topology>
    </subcellularLocation>
</comment>
<keyword evidence="2 5" id="KW-0812">Transmembrane</keyword>
<feature type="transmembrane region" description="Helical" evidence="6">
    <location>
        <begin position="43"/>
        <end position="60"/>
    </location>
</feature>
<dbReference type="GO" id="GO:0016020">
    <property type="term" value="C:membrane"/>
    <property type="evidence" value="ECO:0007669"/>
    <property type="project" value="UniProtKB-SubCell"/>
</dbReference>
<dbReference type="GO" id="GO:0050291">
    <property type="term" value="F:sphingosine N-acyltransferase activity"/>
    <property type="evidence" value="ECO:0007669"/>
    <property type="project" value="InterPro"/>
</dbReference>
<feature type="domain" description="TLC" evidence="7">
    <location>
        <begin position="75"/>
        <end position="295"/>
    </location>
</feature>
<dbReference type="GO" id="GO:0046513">
    <property type="term" value="P:ceramide biosynthetic process"/>
    <property type="evidence" value="ECO:0007669"/>
    <property type="project" value="InterPro"/>
</dbReference>
<comment type="caution">
    <text evidence="8">The sequence shown here is derived from an EMBL/GenBank/DDBJ whole genome shotgun (WGS) entry which is preliminary data.</text>
</comment>
<evidence type="ECO:0000313" key="9">
    <source>
        <dbReference type="Proteomes" id="UP001300502"/>
    </source>
</evidence>
<dbReference type="InterPro" id="IPR006634">
    <property type="entry name" value="TLC-dom"/>
</dbReference>
<accession>A0AAV9I9D2</accession>
<dbReference type="AlphaFoldDB" id="A0AAV9I9D2"/>
<evidence type="ECO:0000256" key="2">
    <source>
        <dbReference type="ARBA" id="ARBA00022692"/>
    </source>
</evidence>
<dbReference type="EMBL" id="JANCYU010000021">
    <property type="protein sequence ID" value="KAK4524040.1"/>
    <property type="molecule type" value="Genomic_DNA"/>
</dbReference>
<name>A0AAV9I9D2_9RHOD</name>
<feature type="transmembrane region" description="Helical" evidence="6">
    <location>
        <begin position="132"/>
        <end position="150"/>
    </location>
</feature>
<dbReference type="Proteomes" id="UP001300502">
    <property type="component" value="Unassembled WGS sequence"/>
</dbReference>
<evidence type="ECO:0000256" key="6">
    <source>
        <dbReference type="SAM" id="Phobius"/>
    </source>
</evidence>
<sequence>MALKYHKVFDSIREIIRIIEKEQLLKDERPVTTFNPSLRPGDVFIVLSITFTAAALRYFLQIKLLPLWFSKFSRIRRRKICENIFYTVFYIFSFWYGVIVITKENWTVDPRESIIREFWTPFPVPMSSLFRSYYLMEAGYYCGALLFLSFDTKRSDFMEFVIHHSSTIFLVLISYIFGYVRVGLYILCLHDASDILLYLAKVLYYVRWNADVYVFSFFVIVFYLTRLVLYPRVVWSVAVDTLRMVLEKPWFNHWAAHWEFYLLHYFLCLIALVILQLLHCFWFSLALRMVYRTLSASTEALRQDGGDIRSDDEEEDEKDD</sequence>
<evidence type="ECO:0000256" key="3">
    <source>
        <dbReference type="ARBA" id="ARBA00022989"/>
    </source>
</evidence>
<evidence type="ECO:0000256" key="4">
    <source>
        <dbReference type="ARBA" id="ARBA00023136"/>
    </source>
</evidence>
<feature type="transmembrane region" description="Helical" evidence="6">
    <location>
        <begin position="80"/>
        <end position="101"/>
    </location>
</feature>
<protein>
    <recommendedName>
        <fullName evidence="7">TLC domain-containing protein</fullName>
    </recommendedName>
</protein>
<reference evidence="8 9" key="1">
    <citation type="submission" date="2022-07" db="EMBL/GenBank/DDBJ databases">
        <title>Genome-wide signatures of adaptation to extreme environments.</title>
        <authorList>
            <person name="Cho C.H."/>
            <person name="Yoon H.S."/>
        </authorList>
    </citation>
    <scope>NUCLEOTIDE SEQUENCE [LARGE SCALE GENOMIC DNA]</scope>
    <source>
        <strain evidence="8 9">108.79 E11</strain>
    </source>
</reference>
<dbReference type="PANTHER" id="PTHR12560">
    <property type="entry name" value="LONGEVITY ASSURANCE FACTOR 1 LAG1"/>
    <property type="match status" value="1"/>
</dbReference>
<dbReference type="PANTHER" id="PTHR12560:SF0">
    <property type="entry name" value="LD18904P"/>
    <property type="match status" value="1"/>
</dbReference>
<dbReference type="PROSITE" id="PS50922">
    <property type="entry name" value="TLC"/>
    <property type="match status" value="1"/>
</dbReference>
<evidence type="ECO:0000313" key="8">
    <source>
        <dbReference type="EMBL" id="KAK4524040.1"/>
    </source>
</evidence>
<keyword evidence="4 5" id="KW-0472">Membrane</keyword>
<organism evidence="8 9">
    <name type="scientific">Galdieria yellowstonensis</name>
    <dbReference type="NCBI Taxonomy" id="3028027"/>
    <lineage>
        <taxon>Eukaryota</taxon>
        <taxon>Rhodophyta</taxon>
        <taxon>Bangiophyceae</taxon>
        <taxon>Galdieriales</taxon>
        <taxon>Galdieriaceae</taxon>
        <taxon>Galdieria</taxon>
    </lineage>
</organism>
<dbReference type="InterPro" id="IPR016439">
    <property type="entry name" value="Lag1/Lac1-like"/>
</dbReference>
<dbReference type="PIRSF" id="PIRSF005225">
    <property type="entry name" value="LAG1_LAC1"/>
    <property type="match status" value="1"/>
</dbReference>
<feature type="transmembrane region" description="Helical" evidence="6">
    <location>
        <begin position="262"/>
        <end position="285"/>
    </location>
</feature>
<keyword evidence="3 6" id="KW-1133">Transmembrane helix</keyword>